<evidence type="ECO:0000313" key="3">
    <source>
        <dbReference type="Proteomes" id="UP000794436"/>
    </source>
</evidence>
<dbReference type="GO" id="GO:0016020">
    <property type="term" value="C:membrane"/>
    <property type="evidence" value="ECO:0007669"/>
    <property type="project" value="TreeGrafter"/>
</dbReference>
<dbReference type="InterPro" id="IPR022127">
    <property type="entry name" value="STIMATE/YPL162C"/>
</dbReference>
<dbReference type="OrthoDB" id="431202at2759"/>
<proteinExistence type="predicted"/>
<dbReference type="EMBL" id="SPLM01000146">
    <property type="protein sequence ID" value="TMW56048.1"/>
    <property type="molecule type" value="Genomic_DNA"/>
</dbReference>
<protein>
    <submittedName>
        <fullName evidence="2">Uncharacterized protein</fullName>
    </submittedName>
</protein>
<sequence length="285" mass="32437">MRPTPLYWVFISRVDADDDRCLLFTDAYGRLMQVVLAATALVVMSIKRKLETPMRPLKVWALDVGKQCCGAFLIHCLSILLSIVYVAQSESHDDECGIYFVTYMLDTTWGVVVILIFLRLIHSVAEHFKWREVLESGYYGNPPQFRIWAKQLVAYALAVILMKTVDSLLILWYYPSVASFATHLFASFTHHRHLELLLVMIVIPGCMNTFQFWIVDSYLKCDGSQWKYFTALITSDDEKARPPLLGAHAPQPVLIASIKPVSYDTTIETPVEYCQIAIESTKDAA</sequence>
<feature type="transmembrane region" description="Helical" evidence="1">
    <location>
        <begin position="67"/>
        <end position="86"/>
    </location>
</feature>
<feature type="transmembrane region" description="Helical" evidence="1">
    <location>
        <begin position="98"/>
        <end position="121"/>
    </location>
</feature>
<reference evidence="2" key="1">
    <citation type="submission" date="2019-03" db="EMBL/GenBank/DDBJ databases">
        <title>Long read genome sequence of the mycoparasitic Pythium oligandrum ATCC 38472 isolated from sugarbeet rhizosphere.</title>
        <authorList>
            <person name="Gaulin E."/>
        </authorList>
    </citation>
    <scope>NUCLEOTIDE SEQUENCE</scope>
    <source>
        <strain evidence="2">ATCC 38472_TT</strain>
    </source>
</reference>
<accession>A0A8K1C485</accession>
<dbReference type="AlphaFoldDB" id="A0A8K1C485"/>
<comment type="caution">
    <text evidence="2">The sequence shown here is derived from an EMBL/GenBank/DDBJ whole genome shotgun (WGS) entry which is preliminary data.</text>
</comment>
<name>A0A8K1C485_PYTOL</name>
<keyword evidence="1" id="KW-0812">Transmembrane</keyword>
<organism evidence="2 3">
    <name type="scientific">Pythium oligandrum</name>
    <name type="common">Mycoparasitic fungus</name>
    <dbReference type="NCBI Taxonomy" id="41045"/>
    <lineage>
        <taxon>Eukaryota</taxon>
        <taxon>Sar</taxon>
        <taxon>Stramenopiles</taxon>
        <taxon>Oomycota</taxon>
        <taxon>Peronosporomycetes</taxon>
        <taxon>Pythiales</taxon>
        <taxon>Pythiaceae</taxon>
        <taxon>Pythium</taxon>
    </lineage>
</organism>
<dbReference type="PANTHER" id="PTHR31735:SF1">
    <property type="entry name" value="VACUOLAR MEMBRANE PROTEIN YPL162C"/>
    <property type="match status" value="1"/>
</dbReference>
<keyword evidence="3" id="KW-1185">Reference proteome</keyword>
<evidence type="ECO:0000313" key="2">
    <source>
        <dbReference type="EMBL" id="TMW56048.1"/>
    </source>
</evidence>
<dbReference type="PANTHER" id="PTHR31735">
    <property type="entry name" value="VACUOLAR MEMBRANE PROTEIN YPL162C"/>
    <property type="match status" value="1"/>
</dbReference>
<keyword evidence="1" id="KW-0472">Membrane</keyword>
<feature type="transmembrane region" description="Helical" evidence="1">
    <location>
        <begin position="27"/>
        <end position="46"/>
    </location>
</feature>
<evidence type="ECO:0000256" key="1">
    <source>
        <dbReference type="SAM" id="Phobius"/>
    </source>
</evidence>
<gene>
    <name evidence="2" type="ORF">Poli38472_008696</name>
</gene>
<feature type="transmembrane region" description="Helical" evidence="1">
    <location>
        <begin position="194"/>
        <end position="215"/>
    </location>
</feature>
<dbReference type="Proteomes" id="UP000794436">
    <property type="component" value="Unassembled WGS sequence"/>
</dbReference>
<keyword evidence="1" id="KW-1133">Transmembrane helix</keyword>
<dbReference type="Pfam" id="PF12400">
    <property type="entry name" value="STIMATE"/>
    <property type="match status" value="1"/>
</dbReference>
<feature type="transmembrane region" description="Helical" evidence="1">
    <location>
        <begin position="152"/>
        <end position="174"/>
    </location>
</feature>